<evidence type="ECO:0000313" key="1">
    <source>
        <dbReference type="EMBL" id="WXB03245.1"/>
    </source>
</evidence>
<reference evidence="1" key="1">
    <citation type="submission" date="2021-12" db="EMBL/GenBank/DDBJ databases">
        <title>Discovery of the Pendulisporaceae a myxobacterial family with distinct sporulation behavior and unique specialized metabolism.</title>
        <authorList>
            <person name="Garcia R."/>
            <person name="Popoff A."/>
            <person name="Bader C.D."/>
            <person name="Loehr J."/>
            <person name="Walesch S."/>
            <person name="Walt C."/>
            <person name="Boldt J."/>
            <person name="Bunk B."/>
            <person name="Haeckl F.J.F.P.J."/>
            <person name="Gunesch A.P."/>
            <person name="Birkelbach J."/>
            <person name="Nuebel U."/>
            <person name="Pietschmann T."/>
            <person name="Bach T."/>
            <person name="Mueller R."/>
        </authorList>
    </citation>
    <scope>NUCLEOTIDE SEQUENCE</scope>
    <source>
        <strain evidence="1">MSr11367</strain>
    </source>
</reference>
<dbReference type="EMBL" id="CP089983">
    <property type="protein sequence ID" value="WXB03245.1"/>
    <property type="molecule type" value="Genomic_DNA"/>
</dbReference>
<dbReference type="Proteomes" id="UP001374803">
    <property type="component" value="Chromosome"/>
</dbReference>
<gene>
    <name evidence="1" type="ORF">LVJ94_40870</name>
</gene>
<organism evidence="1 2">
    <name type="scientific">Pendulispora rubella</name>
    <dbReference type="NCBI Taxonomy" id="2741070"/>
    <lineage>
        <taxon>Bacteria</taxon>
        <taxon>Pseudomonadati</taxon>
        <taxon>Myxococcota</taxon>
        <taxon>Myxococcia</taxon>
        <taxon>Myxococcales</taxon>
        <taxon>Sorangiineae</taxon>
        <taxon>Pendulisporaceae</taxon>
        <taxon>Pendulispora</taxon>
    </lineage>
</organism>
<dbReference type="RefSeq" id="WP_394832874.1">
    <property type="nucleotide sequence ID" value="NZ_CP089929.1"/>
</dbReference>
<sequence>MDFLAVYEALVTCSGSPRFASRVKEMRRLFEDRTGPFGPDDAWFEVRSRAFWDDALTTPGFAGTVVPALALPQPALERASSWVAPLERAHRGLFRAGPSEGGWKLVDLWSGAEFVVGDPDPGLHEALAAASLLDGRVVACHRPLEVALLPGALFHPADATDPIGHVLDAAHERGMGTEETLDALLRMERNLRSHSRVKASYAYRAESLKPAKKS</sequence>
<evidence type="ECO:0000313" key="2">
    <source>
        <dbReference type="Proteomes" id="UP001374803"/>
    </source>
</evidence>
<protein>
    <submittedName>
        <fullName evidence="1">Uncharacterized protein</fullName>
    </submittedName>
</protein>
<name>A0ABZ2KXF5_9BACT</name>
<accession>A0ABZ2KXF5</accession>
<proteinExistence type="predicted"/>
<keyword evidence="2" id="KW-1185">Reference proteome</keyword>